<evidence type="ECO:0000313" key="1">
    <source>
        <dbReference type="EMBL" id="BAR61994.1"/>
    </source>
</evidence>
<evidence type="ECO:0008006" key="3">
    <source>
        <dbReference type="Google" id="ProtNLM"/>
    </source>
</evidence>
<proteinExistence type="predicted"/>
<sequence>MPTVTYVTKMFDRLDRICFERYGSTSNQIVEWVIEQNPGIEERGMVLPIGLTISLPEAPKALTAPPVLKTLFLWD</sequence>
<dbReference type="InterPro" id="IPR008861">
    <property type="entry name" value="GpX-like"/>
</dbReference>
<evidence type="ECO:0000313" key="2">
    <source>
        <dbReference type="Proteomes" id="UP000063308"/>
    </source>
</evidence>
<name>A0A0E4BWV6_9BRAD</name>
<gene>
    <name evidence="1" type="ORF">NK6_8850</name>
</gene>
<accession>A0A0E4BWV6</accession>
<organism evidence="1 2">
    <name type="scientific">Bradyrhizobium diazoefficiens</name>
    <dbReference type="NCBI Taxonomy" id="1355477"/>
    <lineage>
        <taxon>Bacteria</taxon>
        <taxon>Pseudomonadati</taxon>
        <taxon>Pseudomonadota</taxon>
        <taxon>Alphaproteobacteria</taxon>
        <taxon>Hyphomicrobiales</taxon>
        <taxon>Nitrobacteraceae</taxon>
        <taxon>Bradyrhizobium</taxon>
    </lineage>
</organism>
<reference evidence="1 2" key="1">
    <citation type="submission" date="2014-11" db="EMBL/GenBank/DDBJ databases">
        <title>Symbiosis island explosion on the genome of extra-slow-growing strains of soybean bradyrhizobia with massive insertion sequences.</title>
        <authorList>
            <person name="Iida T."/>
            <person name="Minamisawa K."/>
        </authorList>
    </citation>
    <scope>NUCLEOTIDE SEQUENCE [LARGE SCALE GENOMIC DNA]</scope>
    <source>
        <strain evidence="1 2">NK6</strain>
    </source>
</reference>
<dbReference type="EMBL" id="AP014685">
    <property type="protein sequence ID" value="BAR61994.1"/>
    <property type="molecule type" value="Genomic_DNA"/>
</dbReference>
<protein>
    <recommendedName>
        <fullName evidence="3">Phage tail protein</fullName>
    </recommendedName>
</protein>
<dbReference type="Proteomes" id="UP000063308">
    <property type="component" value="Chromosome"/>
</dbReference>
<dbReference type="Pfam" id="PF05489">
    <property type="entry name" value="Phage_tail_X"/>
    <property type="match status" value="1"/>
</dbReference>
<dbReference type="AlphaFoldDB" id="A0A0E4BWV6"/>